<dbReference type="AlphaFoldDB" id="A0A6J4VH19"/>
<feature type="compositionally biased region" description="Basic and acidic residues" evidence="1">
    <location>
        <begin position="152"/>
        <end position="181"/>
    </location>
</feature>
<sequence length="291" mass="32326">GRFPDTRAVLGDAPRRRAVAADGPWRADLRALRRGQHRPGGADADRRLRGGDRLLLHGQRPARPRDRRRVGAAARAGPRLLVHLPAGRPDRRRDRDQHPRPRDPGLPQPATVRDGGPDPGRGQAVQLRQRHPPACPGRLHPRPDRLVVPVPDQERAADDGRRGGPAGGRERRDRGDPDPLRRGAGRVRPRRAGWRVPRDRRPVLLHQRHDPGSRLHRPGRRDLRQLDPGRDADRDAAVRRGAGHPDPGPGRRPADQHRPPARPPLPPDPDRDHRPAPPVDPAGRPGQARVV</sequence>
<name>A0A6J4VH19_9BACT</name>
<organism evidence="2">
    <name type="scientific">uncultured Thermomicrobiales bacterium</name>
    <dbReference type="NCBI Taxonomy" id="1645740"/>
    <lineage>
        <taxon>Bacteria</taxon>
        <taxon>Pseudomonadati</taxon>
        <taxon>Thermomicrobiota</taxon>
        <taxon>Thermomicrobia</taxon>
        <taxon>Thermomicrobiales</taxon>
        <taxon>environmental samples</taxon>
    </lineage>
</organism>
<evidence type="ECO:0000256" key="1">
    <source>
        <dbReference type="SAM" id="MobiDB-lite"/>
    </source>
</evidence>
<evidence type="ECO:0000313" key="2">
    <source>
        <dbReference type="EMBL" id="CAA9577112.1"/>
    </source>
</evidence>
<reference evidence="2" key="1">
    <citation type="submission" date="2020-02" db="EMBL/GenBank/DDBJ databases">
        <authorList>
            <person name="Meier V. D."/>
        </authorList>
    </citation>
    <scope>NUCLEOTIDE SEQUENCE</scope>
    <source>
        <strain evidence="2">AVDCRST_MAG33</strain>
    </source>
</reference>
<feature type="non-terminal residue" evidence="2">
    <location>
        <position position="291"/>
    </location>
</feature>
<accession>A0A6J4VH19</accession>
<proteinExistence type="predicted"/>
<feature type="region of interest" description="Disordered" evidence="1">
    <location>
        <begin position="1"/>
        <end position="291"/>
    </location>
</feature>
<feature type="compositionally biased region" description="Basic and acidic residues" evidence="1">
    <location>
        <begin position="220"/>
        <end position="238"/>
    </location>
</feature>
<feature type="compositionally biased region" description="Basic and acidic residues" evidence="1">
    <location>
        <begin position="43"/>
        <end position="55"/>
    </location>
</feature>
<gene>
    <name evidence="2" type="ORF">AVDCRST_MAG33-3178</name>
</gene>
<protein>
    <submittedName>
        <fullName evidence="2">Unspecified monosaccharide ABC transport system, permease component 2</fullName>
    </submittedName>
</protein>
<feature type="compositionally biased region" description="Basic and acidic residues" evidence="1">
    <location>
        <begin position="196"/>
        <end position="213"/>
    </location>
</feature>
<dbReference type="EMBL" id="CADCWK010000401">
    <property type="protein sequence ID" value="CAA9577112.1"/>
    <property type="molecule type" value="Genomic_DNA"/>
</dbReference>
<feature type="compositionally biased region" description="Basic and acidic residues" evidence="1">
    <location>
        <begin position="88"/>
        <end position="103"/>
    </location>
</feature>
<feature type="compositionally biased region" description="Basic residues" evidence="1">
    <location>
        <begin position="183"/>
        <end position="193"/>
    </location>
</feature>
<feature type="compositionally biased region" description="Basic residues" evidence="1">
    <location>
        <begin position="60"/>
        <end position="70"/>
    </location>
</feature>
<feature type="non-terminal residue" evidence="2">
    <location>
        <position position="1"/>
    </location>
</feature>